<feature type="domain" description="Zn(2)-C6 fungal-type" evidence="9">
    <location>
        <begin position="14"/>
        <end position="47"/>
    </location>
</feature>
<feature type="region of interest" description="Disordered" evidence="8">
    <location>
        <begin position="125"/>
        <end position="145"/>
    </location>
</feature>
<keyword evidence="4" id="KW-0805">Transcription regulation</keyword>
<dbReference type="GO" id="GO:0009893">
    <property type="term" value="P:positive regulation of metabolic process"/>
    <property type="evidence" value="ECO:0007669"/>
    <property type="project" value="UniProtKB-ARBA"/>
</dbReference>
<dbReference type="AlphaFoldDB" id="A0A319F760"/>
<dbReference type="PROSITE" id="PS50048">
    <property type="entry name" value="ZN2_CY6_FUNGAL_2"/>
    <property type="match status" value="1"/>
</dbReference>
<keyword evidence="3" id="KW-0862">Zinc</keyword>
<dbReference type="GO" id="GO:0005634">
    <property type="term" value="C:nucleus"/>
    <property type="evidence" value="ECO:0007669"/>
    <property type="project" value="UniProtKB-SubCell"/>
</dbReference>
<feature type="region of interest" description="Disordered" evidence="8">
    <location>
        <begin position="71"/>
        <end position="107"/>
    </location>
</feature>
<dbReference type="GO" id="GO:0000981">
    <property type="term" value="F:DNA-binding transcription factor activity, RNA polymerase II-specific"/>
    <property type="evidence" value="ECO:0007669"/>
    <property type="project" value="InterPro"/>
</dbReference>
<dbReference type="CDD" id="cd12148">
    <property type="entry name" value="fungal_TF_MHR"/>
    <property type="match status" value="1"/>
</dbReference>
<evidence type="ECO:0000259" key="9">
    <source>
        <dbReference type="PROSITE" id="PS50048"/>
    </source>
</evidence>
<dbReference type="Proteomes" id="UP000248423">
    <property type="component" value="Unassembled WGS sequence"/>
</dbReference>
<dbReference type="InterPro" id="IPR001138">
    <property type="entry name" value="Zn2Cys6_DnaBD"/>
</dbReference>
<feature type="region of interest" description="Disordered" evidence="8">
    <location>
        <begin position="571"/>
        <end position="600"/>
    </location>
</feature>
<dbReference type="InterPro" id="IPR051089">
    <property type="entry name" value="prtT"/>
</dbReference>
<proteinExistence type="predicted"/>
<keyword evidence="5" id="KW-0238">DNA-binding</keyword>
<protein>
    <recommendedName>
        <fullName evidence="9">Zn(2)-C6 fungal-type domain-containing protein</fullName>
    </recommendedName>
</protein>
<dbReference type="CDD" id="cd00067">
    <property type="entry name" value="GAL4"/>
    <property type="match status" value="1"/>
</dbReference>
<dbReference type="OrthoDB" id="3163292at2759"/>
<dbReference type="PANTHER" id="PTHR31845:SF21">
    <property type="entry name" value="REGULATORY PROTEIN LEU3"/>
    <property type="match status" value="1"/>
</dbReference>
<evidence type="ECO:0000313" key="10">
    <source>
        <dbReference type="EMBL" id="PYI01223.1"/>
    </source>
</evidence>
<dbReference type="GO" id="GO:0008270">
    <property type="term" value="F:zinc ion binding"/>
    <property type="evidence" value="ECO:0007669"/>
    <property type="project" value="InterPro"/>
</dbReference>
<organism evidence="10 11">
    <name type="scientific">Aspergillus sclerotiicarbonarius (strain CBS 121057 / IBT 28362)</name>
    <dbReference type="NCBI Taxonomy" id="1448318"/>
    <lineage>
        <taxon>Eukaryota</taxon>
        <taxon>Fungi</taxon>
        <taxon>Dikarya</taxon>
        <taxon>Ascomycota</taxon>
        <taxon>Pezizomycotina</taxon>
        <taxon>Eurotiomycetes</taxon>
        <taxon>Eurotiomycetidae</taxon>
        <taxon>Eurotiales</taxon>
        <taxon>Aspergillaceae</taxon>
        <taxon>Aspergillus</taxon>
        <taxon>Aspergillus subgen. Circumdati</taxon>
    </lineage>
</organism>
<evidence type="ECO:0000256" key="2">
    <source>
        <dbReference type="ARBA" id="ARBA00022723"/>
    </source>
</evidence>
<dbReference type="EMBL" id="KZ826421">
    <property type="protein sequence ID" value="PYI01223.1"/>
    <property type="molecule type" value="Genomic_DNA"/>
</dbReference>
<keyword evidence="7" id="KW-0539">Nucleus</keyword>
<evidence type="ECO:0000256" key="7">
    <source>
        <dbReference type="ARBA" id="ARBA00023242"/>
    </source>
</evidence>
<dbReference type="InterPro" id="IPR036864">
    <property type="entry name" value="Zn2-C6_fun-type_DNA-bd_sf"/>
</dbReference>
<dbReference type="Pfam" id="PF00172">
    <property type="entry name" value="Zn_clus"/>
    <property type="match status" value="1"/>
</dbReference>
<dbReference type="InterPro" id="IPR007219">
    <property type="entry name" value="XnlR_reg_dom"/>
</dbReference>
<keyword evidence="11" id="KW-1185">Reference proteome</keyword>
<dbReference type="Pfam" id="PF04082">
    <property type="entry name" value="Fungal_trans"/>
    <property type="match status" value="1"/>
</dbReference>
<evidence type="ECO:0000256" key="8">
    <source>
        <dbReference type="SAM" id="MobiDB-lite"/>
    </source>
</evidence>
<evidence type="ECO:0000256" key="6">
    <source>
        <dbReference type="ARBA" id="ARBA00023163"/>
    </source>
</evidence>
<dbReference type="STRING" id="1448318.A0A319F760"/>
<comment type="subcellular location">
    <subcellularLocation>
        <location evidence="1">Nucleus</location>
    </subcellularLocation>
</comment>
<dbReference type="PROSITE" id="PS00463">
    <property type="entry name" value="ZN2_CY6_FUNGAL_1"/>
    <property type="match status" value="1"/>
</dbReference>
<evidence type="ECO:0000256" key="1">
    <source>
        <dbReference type="ARBA" id="ARBA00004123"/>
    </source>
</evidence>
<dbReference type="SMART" id="SM00066">
    <property type="entry name" value="GAL4"/>
    <property type="match status" value="1"/>
</dbReference>
<dbReference type="SUPFAM" id="SSF57701">
    <property type="entry name" value="Zn2/Cys6 DNA-binding domain"/>
    <property type="match status" value="1"/>
</dbReference>
<dbReference type="VEuPathDB" id="FungiDB:BO78DRAFT_20431"/>
<reference evidence="10 11" key="1">
    <citation type="submission" date="2018-02" db="EMBL/GenBank/DDBJ databases">
        <title>The genomes of Aspergillus section Nigri reveals drivers in fungal speciation.</title>
        <authorList>
            <consortium name="DOE Joint Genome Institute"/>
            <person name="Vesth T.C."/>
            <person name="Nybo J."/>
            <person name="Theobald S."/>
            <person name="Brandl J."/>
            <person name="Frisvad J.C."/>
            <person name="Nielsen K.F."/>
            <person name="Lyhne E.K."/>
            <person name="Kogle M.E."/>
            <person name="Kuo A."/>
            <person name="Riley R."/>
            <person name="Clum A."/>
            <person name="Nolan M."/>
            <person name="Lipzen A."/>
            <person name="Salamov A."/>
            <person name="Henrissat B."/>
            <person name="Wiebenga A."/>
            <person name="De vries R.P."/>
            <person name="Grigoriev I.V."/>
            <person name="Mortensen U.H."/>
            <person name="Andersen M.R."/>
            <person name="Baker S.E."/>
        </authorList>
    </citation>
    <scope>NUCLEOTIDE SEQUENCE [LARGE SCALE GENOMIC DNA]</scope>
    <source>
        <strain evidence="10 11">CBS 121057</strain>
    </source>
</reference>
<accession>A0A319F760</accession>
<dbReference type="Gene3D" id="4.10.240.10">
    <property type="entry name" value="Zn(2)-C6 fungal-type DNA-binding domain"/>
    <property type="match status" value="1"/>
</dbReference>
<evidence type="ECO:0000256" key="3">
    <source>
        <dbReference type="ARBA" id="ARBA00022833"/>
    </source>
</evidence>
<dbReference type="PANTHER" id="PTHR31845">
    <property type="entry name" value="FINGER DOMAIN PROTEIN, PUTATIVE-RELATED"/>
    <property type="match status" value="1"/>
</dbReference>
<evidence type="ECO:0000256" key="4">
    <source>
        <dbReference type="ARBA" id="ARBA00023015"/>
    </source>
</evidence>
<dbReference type="GO" id="GO:0000976">
    <property type="term" value="F:transcription cis-regulatory region binding"/>
    <property type="evidence" value="ECO:0007669"/>
    <property type="project" value="TreeGrafter"/>
</dbReference>
<gene>
    <name evidence="10" type="ORF">BO78DRAFT_20431</name>
</gene>
<evidence type="ECO:0000256" key="5">
    <source>
        <dbReference type="ARBA" id="ARBA00023125"/>
    </source>
</evidence>
<name>A0A319F760_ASPSB</name>
<evidence type="ECO:0000313" key="11">
    <source>
        <dbReference type="Proteomes" id="UP000248423"/>
    </source>
</evidence>
<feature type="compositionally biased region" description="Low complexity" evidence="8">
    <location>
        <begin position="126"/>
        <end position="138"/>
    </location>
</feature>
<dbReference type="GO" id="GO:0006351">
    <property type="term" value="P:DNA-templated transcription"/>
    <property type="evidence" value="ECO:0007669"/>
    <property type="project" value="InterPro"/>
</dbReference>
<keyword evidence="2" id="KW-0479">Metal-binding</keyword>
<sequence length="634" mass="70201">MRHHSPRHRSKRIACRQCRQAKLRCEVSNGGAIPCSRCRRLGYDCKLDTAFQRVNRRERLEELEKEVQHLRSSVPTLPATPQQPLPSIPTPSESYSTGTSIVDHESSGAPVGLLVPELPPLPLAPSAPVHALPPQQRSQPPPLLPGTASTFSRSLEFLHLRGDQINTLFTIFFQRYHPYVPLLDPAISPDQYYTRSPLLFWTIVLVASRRYTEEPGLFVTLTAPVKKLLWDTIASPPHTWHVVQSIVLVSLWPFPTSSLSSDITSILVSTAQTIAVRMGLHRPEAIQDFSRTKRRLNADEMAEVARTWATCYITAQTIATIDGQVWVTSDWMIDRLCDRDGTGMIPASLKHQLLISRFSARVGQFMSGHPQGPTGLPRPGEVMSLLALLEREYAELVSNLSGQISDENKILLNGIGLQLYIFYLLEDTDSDTRKRGLIRAYSIAIECITIISHLETLTETMAFGPVSYFRVISIAAMFILKLSYSNLGPFLDLETGKRSFNSAIMLTRRISIEDNDLPGRTSKILTQLWSAQARSGQRDKGPGLRLKTRLAASLLHDSMWAWREQFGGQMSGTTTPSGGIRGPNPAIQDPGIPVPHDGTGADGLTLEDVVDAELLALLPFSLEGDEILTAHGGC</sequence>
<feature type="compositionally biased region" description="Polar residues" evidence="8">
    <location>
        <begin position="90"/>
        <end position="100"/>
    </location>
</feature>
<keyword evidence="6" id="KW-0804">Transcription</keyword>